<gene>
    <name evidence="2" type="ORF">C8F04DRAFT_1136304</name>
</gene>
<sequence length="255" mass="27763">MYPSPEVNYNTNPSNSTRRPRRQRSFSLAEFRALVSAALDPDSEDSAALLFSFSSSASPASTPTPTSTLASSSALSTPTAIRTLERKKSALPLQPTHTQSRVRLLLAKLKKRAAALVRRRRGSHSSSLHRPSVRSVHVQIQTAAEETELLFEPYLPLAAQHEHALHDSGRAYPFLLPATPRISLARASFASPSSEESYYPFSAHTTQSEESHVPPSPTTSTFSSSSASSSAETKLEAQLILYFLPLSFPSLARSL</sequence>
<dbReference type="Proteomes" id="UP001218188">
    <property type="component" value="Unassembled WGS sequence"/>
</dbReference>
<keyword evidence="3" id="KW-1185">Reference proteome</keyword>
<comment type="caution">
    <text evidence="2">The sequence shown here is derived from an EMBL/GenBank/DDBJ whole genome shotgun (WGS) entry which is preliminary data.</text>
</comment>
<feature type="compositionally biased region" description="Low complexity" evidence="1">
    <location>
        <begin position="218"/>
        <end position="227"/>
    </location>
</feature>
<dbReference type="EMBL" id="JARJCM010000199">
    <property type="protein sequence ID" value="KAJ7022956.1"/>
    <property type="molecule type" value="Genomic_DNA"/>
</dbReference>
<protein>
    <submittedName>
        <fullName evidence="2">Uncharacterized protein</fullName>
    </submittedName>
</protein>
<feature type="region of interest" description="Disordered" evidence="1">
    <location>
        <begin position="1"/>
        <end position="24"/>
    </location>
</feature>
<feature type="compositionally biased region" description="Polar residues" evidence="1">
    <location>
        <begin position="7"/>
        <end position="17"/>
    </location>
</feature>
<evidence type="ECO:0000313" key="3">
    <source>
        <dbReference type="Proteomes" id="UP001218188"/>
    </source>
</evidence>
<organism evidence="2 3">
    <name type="scientific">Mycena alexandri</name>
    <dbReference type="NCBI Taxonomy" id="1745969"/>
    <lineage>
        <taxon>Eukaryota</taxon>
        <taxon>Fungi</taxon>
        <taxon>Dikarya</taxon>
        <taxon>Basidiomycota</taxon>
        <taxon>Agaricomycotina</taxon>
        <taxon>Agaricomycetes</taxon>
        <taxon>Agaricomycetidae</taxon>
        <taxon>Agaricales</taxon>
        <taxon>Marasmiineae</taxon>
        <taxon>Mycenaceae</taxon>
        <taxon>Mycena</taxon>
    </lineage>
</organism>
<name>A0AAD6WTI9_9AGAR</name>
<evidence type="ECO:0000313" key="2">
    <source>
        <dbReference type="EMBL" id="KAJ7022956.1"/>
    </source>
</evidence>
<accession>A0AAD6WTI9</accession>
<dbReference type="AlphaFoldDB" id="A0AAD6WTI9"/>
<reference evidence="2" key="1">
    <citation type="submission" date="2023-03" db="EMBL/GenBank/DDBJ databases">
        <title>Massive genome expansion in bonnet fungi (Mycena s.s.) driven by repeated elements and novel gene families across ecological guilds.</title>
        <authorList>
            <consortium name="Lawrence Berkeley National Laboratory"/>
            <person name="Harder C.B."/>
            <person name="Miyauchi S."/>
            <person name="Viragh M."/>
            <person name="Kuo A."/>
            <person name="Thoen E."/>
            <person name="Andreopoulos B."/>
            <person name="Lu D."/>
            <person name="Skrede I."/>
            <person name="Drula E."/>
            <person name="Henrissat B."/>
            <person name="Morin E."/>
            <person name="Kohler A."/>
            <person name="Barry K."/>
            <person name="LaButti K."/>
            <person name="Morin E."/>
            <person name="Salamov A."/>
            <person name="Lipzen A."/>
            <person name="Mereny Z."/>
            <person name="Hegedus B."/>
            <person name="Baldrian P."/>
            <person name="Stursova M."/>
            <person name="Weitz H."/>
            <person name="Taylor A."/>
            <person name="Grigoriev I.V."/>
            <person name="Nagy L.G."/>
            <person name="Martin F."/>
            <person name="Kauserud H."/>
        </authorList>
    </citation>
    <scope>NUCLEOTIDE SEQUENCE</scope>
    <source>
        <strain evidence="2">CBHHK200</strain>
    </source>
</reference>
<feature type="region of interest" description="Disordered" evidence="1">
    <location>
        <begin position="200"/>
        <end position="227"/>
    </location>
</feature>
<feature type="region of interest" description="Disordered" evidence="1">
    <location>
        <begin position="56"/>
        <end position="76"/>
    </location>
</feature>
<evidence type="ECO:0000256" key="1">
    <source>
        <dbReference type="SAM" id="MobiDB-lite"/>
    </source>
</evidence>
<proteinExistence type="predicted"/>
<feature type="non-terminal residue" evidence="2">
    <location>
        <position position="255"/>
    </location>
</feature>